<evidence type="ECO:0000313" key="2">
    <source>
        <dbReference type="Proteomes" id="UP000309618"/>
    </source>
</evidence>
<protein>
    <submittedName>
        <fullName evidence="1">AAA family ATPase</fullName>
    </submittedName>
</protein>
<gene>
    <name evidence="1" type="ORF">E8Q35_09485</name>
</gene>
<dbReference type="RefSeq" id="WP_136501643.1">
    <property type="nucleotide sequence ID" value="NZ_AP027937.1"/>
</dbReference>
<accession>A0A4V3Z080</accession>
<comment type="caution">
    <text evidence="1">The sequence shown here is derived from an EMBL/GenBank/DDBJ whole genome shotgun (WGS) entry which is preliminary data.</text>
</comment>
<dbReference type="EMBL" id="SSUX01000005">
    <property type="protein sequence ID" value="THJ45892.1"/>
    <property type="molecule type" value="Genomic_DNA"/>
</dbReference>
<dbReference type="CDD" id="cd01125">
    <property type="entry name" value="RepA_RSF1010_like"/>
    <property type="match status" value="1"/>
</dbReference>
<dbReference type="Proteomes" id="UP000309618">
    <property type="component" value="Unassembled WGS sequence"/>
</dbReference>
<name>A0A4V3Z080_AERVE</name>
<organism evidence="1 2">
    <name type="scientific">Aeromonas veronii</name>
    <dbReference type="NCBI Taxonomy" id="654"/>
    <lineage>
        <taxon>Bacteria</taxon>
        <taxon>Pseudomonadati</taxon>
        <taxon>Pseudomonadota</taxon>
        <taxon>Gammaproteobacteria</taxon>
        <taxon>Aeromonadales</taxon>
        <taxon>Aeromonadaceae</taxon>
        <taxon>Aeromonas</taxon>
    </lineage>
</organism>
<sequence length="506" mass="55514">MTKPTETQAQRGPRANGVQNVVQMAPFTKFSDLKSLGTIVIHTGHQADPNAENREIWQRTNNVSIQSADPITGEQEPVQSLYVSNKQLEEGGKLYQMADGDMTTKLIIHVRGSLPVQKLQRLVSELRKQAPNAAIYRGRNGDTAEPWDNLVNAVLAANDEAHQPESFPLVAGYAGFDRQSAYLIKGLLPAESMCSIYGPSGSYKSFAAVSLACHVATGKEWDGRRVEEGAVLYIAGEGGPGVSRRIRAWCDQYNRGQDVFNFYRIDMPVFMADGAQIARLNAAVNQVKEATGQPVRLIVVDTVARCFGGADENRAADMGAFINGCDTIKALTKAVILLVHHTGKNEDNGARGSSAFRAALDAEFLLKREVTDAQAFTLLCTKMKDGDEPGRRAYDLRTRVVCYDDDNDEITSLVVIADSRDPADPDELEGAGNVTMNHKALFQVIRTACEKQEGPVKRATIVKQMRAAGTWHEANGWRWFKKLNDEGVIGVNVKEKTVWVMKGAED</sequence>
<proteinExistence type="predicted"/>
<evidence type="ECO:0000313" key="1">
    <source>
        <dbReference type="EMBL" id="THJ45892.1"/>
    </source>
</evidence>
<reference evidence="1 2" key="1">
    <citation type="submission" date="2019-04" db="EMBL/GenBank/DDBJ databases">
        <title>Comparative genomics of Aeromonas veronii strains pathogenic to fish.</title>
        <authorList>
            <person name="Cascarano M.C."/>
            <person name="Smyrli M."/>
            <person name="Katharios P."/>
        </authorList>
    </citation>
    <scope>NUCLEOTIDE SEQUENCE [LARGE SCALE GENOMIC DNA]</scope>
    <source>
        <strain evidence="1 2">XU1</strain>
    </source>
</reference>
<dbReference type="SUPFAM" id="SSF52540">
    <property type="entry name" value="P-loop containing nucleoside triphosphate hydrolases"/>
    <property type="match status" value="1"/>
</dbReference>
<dbReference type="AlphaFoldDB" id="A0A4V3Z080"/>
<dbReference type="Pfam" id="PF13481">
    <property type="entry name" value="AAA_25"/>
    <property type="match status" value="1"/>
</dbReference>
<dbReference type="Gene3D" id="3.40.50.300">
    <property type="entry name" value="P-loop containing nucleotide triphosphate hydrolases"/>
    <property type="match status" value="1"/>
</dbReference>
<dbReference type="InterPro" id="IPR038724">
    <property type="entry name" value="RepA"/>
</dbReference>
<dbReference type="InterPro" id="IPR027417">
    <property type="entry name" value="P-loop_NTPase"/>
</dbReference>